<dbReference type="EMBL" id="FQUS01000027">
    <property type="protein sequence ID" value="SHG41191.1"/>
    <property type="molecule type" value="Genomic_DNA"/>
</dbReference>
<dbReference type="InterPro" id="IPR014036">
    <property type="entry name" value="DeoR-like_C"/>
</dbReference>
<dbReference type="InterPro" id="IPR037171">
    <property type="entry name" value="NagB/RpiA_transferase-like"/>
</dbReference>
<dbReference type="GO" id="GO:0003677">
    <property type="term" value="F:DNA binding"/>
    <property type="evidence" value="ECO:0007669"/>
    <property type="project" value="UniProtKB-KW"/>
</dbReference>
<dbReference type="SMART" id="SM00420">
    <property type="entry name" value="HTH_DEOR"/>
    <property type="match status" value="1"/>
</dbReference>
<reference evidence="5 6" key="1">
    <citation type="submission" date="2016-11" db="EMBL/GenBank/DDBJ databases">
        <authorList>
            <person name="Jaros S."/>
            <person name="Januszkiewicz K."/>
            <person name="Wedrychowicz H."/>
        </authorList>
    </citation>
    <scope>NUCLEOTIDE SEQUENCE [LARGE SCALE GENOMIC DNA]</scope>
    <source>
        <strain evidence="5 6">DSM 21986</strain>
    </source>
</reference>
<dbReference type="RefSeq" id="WP_073067888.1">
    <property type="nucleotide sequence ID" value="NZ_FQUS01000027.1"/>
</dbReference>
<dbReference type="SUPFAM" id="SSF100950">
    <property type="entry name" value="NagB/RpiA/CoA transferase-like"/>
    <property type="match status" value="1"/>
</dbReference>
<dbReference type="NCBIfam" id="NF040755">
    <property type="entry name" value="AgaR"/>
    <property type="match status" value="1"/>
</dbReference>
<dbReference type="Pfam" id="PF08220">
    <property type="entry name" value="HTH_DeoR"/>
    <property type="match status" value="1"/>
</dbReference>
<dbReference type="InterPro" id="IPR047779">
    <property type="entry name" value="AgaR-like"/>
</dbReference>
<dbReference type="PROSITE" id="PS51000">
    <property type="entry name" value="HTH_DEOR_2"/>
    <property type="match status" value="1"/>
</dbReference>
<gene>
    <name evidence="5" type="ORF">SAMN05443144_12749</name>
</gene>
<accession>A0A1M5JKY9</accession>
<protein>
    <submittedName>
        <fullName evidence="5">Transcriptional regulator, DeoR family</fullName>
    </submittedName>
</protein>
<dbReference type="Gene3D" id="1.10.10.10">
    <property type="entry name" value="Winged helix-like DNA-binding domain superfamily/Winged helix DNA-binding domain"/>
    <property type="match status" value="1"/>
</dbReference>
<keyword evidence="6" id="KW-1185">Reference proteome</keyword>
<dbReference type="InterPro" id="IPR050313">
    <property type="entry name" value="Carb_Metab_HTH_regulators"/>
</dbReference>
<dbReference type="InterPro" id="IPR018356">
    <property type="entry name" value="Tscrpt_reg_HTH_DeoR_CS"/>
</dbReference>
<evidence type="ECO:0000313" key="5">
    <source>
        <dbReference type="EMBL" id="SHG41191.1"/>
    </source>
</evidence>
<dbReference type="InterPro" id="IPR036390">
    <property type="entry name" value="WH_DNA-bd_sf"/>
</dbReference>
<dbReference type="PANTHER" id="PTHR30363">
    <property type="entry name" value="HTH-TYPE TRANSCRIPTIONAL REGULATOR SRLR-RELATED"/>
    <property type="match status" value="1"/>
</dbReference>
<dbReference type="PROSITE" id="PS00894">
    <property type="entry name" value="HTH_DEOR_1"/>
    <property type="match status" value="1"/>
</dbReference>
<feature type="domain" description="HTH deoR-type" evidence="4">
    <location>
        <begin position="4"/>
        <end position="59"/>
    </location>
</feature>
<organism evidence="5 6">
    <name type="scientific">Fodinibius roseus</name>
    <dbReference type="NCBI Taxonomy" id="1194090"/>
    <lineage>
        <taxon>Bacteria</taxon>
        <taxon>Pseudomonadati</taxon>
        <taxon>Balneolota</taxon>
        <taxon>Balneolia</taxon>
        <taxon>Balneolales</taxon>
        <taxon>Balneolaceae</taxon>
        <taxon>Fodinibius</taxon>
    </lineage>
</organism>
<dbReference type="GO" id="GO:0003700">
    <property type="term" value="F:DNA-binding transcription factor activity"/>
    <property type="evidence" value="ECO:0007669"/>
    <property type="project" value="InterPro"/>
</dbReference>
<evidence type="ECO:0000256" key="2">
    <source>
        <dbReference type="ARBA" id="ARBA00023125"/>
    </source>
</evidence>
<sequence>MKSTVDRRDKILSKIQSRGAVRVDELSEEFNVSAVTIRNDLDFFEDKGLIHRTYGGALLRNNVYNNPSLEEKQTINMEKKSRIGKYAAGLVKDGESIILDSGTTTREIALRLKNKENITLMTNAINIAMELAGIPTLHLMLTGGVLRDKSYSLVGPEAERTMQNYYFDTFFLCVDGMDFEHGLTTSNPQEAQLNRLMVERSNKVIAVTDSSKFGRQSFSHICNLASIESVITDDQISRACEKRLKKRDIDVIKV</sequence>
<dbReference type="InterPro" id="IPR036388">
    <property type="entry name" value="WH-like_DNA-bd_sf"/>
</dbReference>
<dbReference type="PRINTS" id="PR00037">
    <property type="entry name" value="HTHLACR"/>
</dbReference>
<dbReference type="OrthoDB" id="9797223at2"/>
<evidence type="ECO:0000313" key="6">
    <source>
        <dbReference type="Proteomes" id="UP000184041"/>
    </source>
</evidence>
<dbReference type="InterPro" id="IPR001034">
    <property type="entry name" value="DeoR_HTH"/>
</dbReference>
<keyword evidence="1" id="KW-0805">Transcription regulation</keyword>
<evidence type="ECO:0000256" key="3">
    <source>
        <dbReference type="ARBA" id="ARBA00023163"/>
    </source>
</evidence>
<keyword evidence="2" id="KW-0238">DNA-binding</keyword>
<keyword evidence="3" id="KW-0804">Transcription</keyword>
<dbReference type="Pfam" id="PF00455">
    <property type="entry name" value="DeoRC"/>
    <property type="match status" value="1"/>
</dbReference>
<evidence type="ECO:0000259" key="4">
    <source>
        <dbReference type="PROSITE" id="PS51000"/>
    </source>
</evidence>
<dbReference type="Proteomes" id="UP000184041">
    <property type="component" value="Unassembled WGS sequence"/>
</dbReference>
<dbReference type="Gene3D" id="3.40.50.1360">
    <property type="match status" value="1"/>
</dbReference>
<name>A0A1M5JKY9_9BACT</name>
<evidence type="ECO:0000256" key="1">
    <source>
        <dbReference type="ARBA" id="ARBA00023015"/>
    </source>
</evidence>
<dbReference type="STRING" id="1194090.SAMN05443144_12749"/>
<dbReference type="SMART" id="SM01134">
    <property type="entry name" value="DeoRC"/>
    <property type="match status" value="1"/>
</dbReference>
<dbReference type="SUPFAM" id="SSF46785">
    <property type="entry name" value="Winged helix' DNA-binding domain"/>
    <property type="match status" value="1"/>
</dbReference>
<dbReference type="PANTHER" id="PTHR30363:SF44">
    <property type="entry name" value="AGA OPERON TRANSCRIPTIONAL REPRESSOR-RELATED"/>
    <property type="match status" value="1"/>
</dbReference>
<proteinExistence type="predicted"/>
<dbReference type="AlphaFoldDB" id="A0A1M5JKY9"/>